<dbReference type="Gene3D" id="3.30.70.330">
    <property type="match status" value="1"/>
</dbReference>
<feature type="domain" description="SAC" evidence="7">
    <location>
        <begin position="119"/>
        <end position="446"/>
    </location>
</feature>
<dbReference type="EC" id="3.1.3.36" evidence="4"/>
<dbReference type="PANTHER" id="PTHR11200:SF257">
    <property type="entry name" value="PHOSPHOINOSITIDE 5-PHOSPHATASE"/>
    <property type="match status" value="1"/>
</dbReference>
<organism evidence="8">
    <name type="scientific">Tetraodon nigroviridis</name>
    <name type="common">Spotted green pufferfish</name>
    <name type="synonym">Chelonodon nigroviridis</name>
    <dbReference type="NCBI Taxonomy" id="99883"/>
    <lineage>
        <taxon>Eukaryota</taxon>
        <taxon>Metazoa</taxon>
        <taxon>Chordata</taxon>
        <taxon>Craniata</taxon>
        <taxon>Vertebrata</taxon>
        <taxon>Euteleostomi</taxon>
        <taxon>Actinopterygii</taxon>
        <taxon>Neopterygii</taxon>
        <taxon>Teleostei</taxon>
        <taxon>Neoteleostei</taxon>
        <taxon>Acanthomorphata</taxon>
        <taxon>Eupercaria</taxon>
        <taxon>Tetraodontiformes</taxon>
        <taxon>Tetradontoidea</taxon>
        <taxon>Tetraodontidae</taxon>
        <taxon>Tetraodon</taxon>
    </lineage>
</organism>
<sequence>MAFSKGYRIYHKLDPPPYSVIVETRTREECLMFESGAVAVLSSAEKEAIKNTYTKVVDAYGILGVLRLNLGDSMLHSLVVVTGCSSVGKVQDSEVFRVTQTDFISLKNDPGDEERIAEVRKLLNSGHFYFAWSSTGISMDLSLNAHRRILEDTTDNRFFWNQSLHLHLKHYGVNCDDWLLRLMCGGVEIRTIYAGHKQAKACIFSRLSSERAGTRFNVRGTNDDGQVANFVETEQVIFLDDRVSSFIQIRGSIPLFWEQPGIQLPDIFGQVGSHRVKLSRGFEANAPAFESHITTHNKTGWGFLSLCSIYFVSQQLRCRYLINSTASQTCSNSKNGDFDYHQNVKGGKTDNSMSVLKPYLSKFIEECGFFYYSGETGITSTQGGTTRTNCLDCLDRTNSVQAFFALECFVEFVSSPRVLLGMCQSYQKYTKPKQIRVCVGTWNVNGGKQFRSIAFRNQTLNDWLLDAPKMAGLQEFQDNKANPIDIFAIGFEEMVELNAGNIVSARDVAVDTVKTGMGGATGNKGGVAIRLLFHTTSICFVCSHFAAGQSQGRLLNSHDYVFWCGDFNYRINLPNEEVKEHIKQQNWDILTAGDQLQEQKNAGLVFKGYIEGNLDFAPTYKYDLFSEDYDTSEKCRTPAWTDRILWKRRKWNFDETAEEMNVVGAASTSGQNEDDPDHPWSPGTLQYYGRAELKTSDHRPVVAVIDVDILEVDPEARRQVYKDVIALQGPPDGTIMVSLCSSGPEDYFDDALIDELLDKCTEFGEVILIRFVEEKMWVTFLEGYSALAALSLSASTVLGKVIDIRLKSPGWIKSLEDEMNVERICGSIPTSASSTLLAEDTNMGDDDYDMEGTSEDHISAHTNVDGMNVGFECFALLSVPGDVDEEVEEIVPQHLLPGAGSGPGTSPVPTPRSSPCPSPTHGEPPAPSRPSRGQPSRPSQGPPVDFQPGAPTSQSVEPKRPPPPRPQAPPARPAPPQRPPPPSGVTDNEVTHCKCCLVWLKLQSPQAHDEVSRLLELLHPEVLKDQIFLLELVLLVCLLSLVLHHLLTPEHPDPSQRFIQGPLGPFLIPTREPHDPFPAPRPNRLTCLQTSACSIRPQTSASRGRASALLQPLVPTPAPAASRRSSASVPGSQDHVPQVFSCSSLSPFLRPVSSPRSAVSTPLFPPTCPRSSQPGATPGRREAHSAMGHIR</sequence>
<dbReference type="Pfam" id="PF02383">
    <property type="entry name" value="Syja_N"/>
    <property type="match status" value="1"/>
</dbReference>
<dbReference type="GO" id="GO:0004439">
    <property type="term" value="F:phosphatidylinositol-4,5-bisphosphate 5-phosphatase activity"/>
    <property type="evidence" value="ECO:0007669"/>
    <property type="project" value="UniProtKB-EC"/>
</dbReference>
<keyword evidence="5" id="KW-0378">Hydrolase</keyword>
<dbReference type="EMBL" id="CAAE01014601">
    <property type="protein sequence ID" value="CAG00447.1"/>
    <property type="molecule type" value="Genomic_DNA"/>
</dbReference>
<dbReference type="SUPFAM" id="SSF56219">
    <property type="entry name" value="DNase I-like"/>
    <property type="match status" value="1"/>
</dbReference>
<dbReference type="OrthoDB" id="1925875at2759"/>
<comment type="caution">
    <text evidence="8">The sequence shown here is derived from an EMBL/GenBank/DDBJ whole genome shotgun (WGS) entry which is preliminary data.</text>
</comment>
<dbReference type="Gene3D" id="3.60.10.10">
    <property type="entry name" value="Endonuclease/exonuclease/phosphatase"/>
    <property type="match status" value="3"/>
</dbReference>
<feature type="region of interest" description="Disordered" evidence="6">
    <location>
        <begin position="1154"/>
        <end position="1191"/>
    </location>
</feature>
<dbReference type="AlphaFoldDB" id="Q4SFY5"/>
<dbReference type="PANTHER" id="PTHR11200">
    <property type="entry name" value="INOSITOL 5-PHOSPHATASE"/>
    <property type="match status" value="1"/>
</dbReference>
<dbReference type="PROSITE" id="PS50275">
    <property type="entry name" value="SAC"/>
    <property type="match status" value="1"/>
</dbReference>
<dbReference type="Pfam" id="PF08952">
    <property type="entry name" value="DUF1866"/>
    <property type="match status" value="1"/>
</dbReference>
<evidence type="ECO:0000256" key="3">
    <source>
        <dbReference type="ARBA" id="ARBA00009678"/>
    </source>
</evidence>
<reference evidence="8" key="1">
    <citation type="journal article" date="2004" name="Nature">
        <title>Genome duplication in the teleost fish Tetraodon nigroviridis reveals the early vertebrate proto-karyotype.</title>
        <authorList>
            <person name="Jaillon O."/>
            <person name="Aury J.-M."/>
            <person name="Brunet F."/>
            <person name="Petit J.-L."/>
            <person name="Stange-Thomann N."/>
            <person name="Mauceli E."/>
            <person name="Bouneau L."/>
            <person name="Fischer C."/>
            <person name="Ozouf-Costaz C."/>
            <person name="Bernot A."/>
            <person name="Nicaud S."/>
            <person name="Jaffe D."/>
            <person name="Fisher S."/>
            <person name="Lutfalla G."/>
            <person name="Dossat C."/>
            <person name="Segurens B."/>
            <person name="Dasilva C."/>
            <person name="Salanoubat M."/>
            <person name="Levy M."/>
            <person name="Boudet N."/>
            <person name="Castellano S."/>
            <person name="Anthouard V."/>
            <person name="Jubin C."/>
            <person name="Castelli V."/>
            <person name="Katinka M."/>
            <person name="Vacherie B."/>
            <person name="Biemont C."/>
            <person name="Skalli Z."/>
            <person name="Cattolico L."/>
            <person name="Poulain J."/>
            <person name="De Berardinis V."/>
            <person name="Cruaud C."/>
            <person name="Duprat S."/>
            <person name="Brottier P."/>
            <person name="Coutanceau J.-P."/>
            <person name="Gouzy J."/>
            <person name="Parra G."/>
            <person name="Lardier G."/>
            <person name="Chapple C."/>
            <person name="McKernan K.J."/>
            <person name="McEwan P."/>
            <person name="Bosak S."/>
            <person name="Kellis M."/>
            <person name="Volff J.-N."/>
            <person name="Guigo R."/>
            <person name="Zody M.C."/>
            <person name="Mesirov J."/>
            <person name="Lindblad-Toh K."/>
            <person name="Birren B."/>
            <person name="Nusbaum C."/>
            <person name="Kahn D."/>
            <person name="Robinson-Rechavi M."/>
            <person name="Laudet V."/>
            <person name="Schachter V."/>
            <person name="Quetier F."/>
            <person name="Saurin W."/>
            <person name="Scarpelli C."/>
            <person name="Wincker P."/>
            <person name="Lander E.S."/>
            <person name="Weissenbach J."/>
            <person name="Roest Crollius H."/>
        </authorList>
    </citation>
    <scope>NUCLEOTIDE SEQUENCE [LARGE SCALE GENOMIC DNA]</scope>
</reference>
<evidence type="ECO:0000313" key="8">
    <source>
        <dbReference type="EMBL" id="CAG00447.1"/>
    </source>
</evidence>
<feature type="compositionally biased region" description="Pro residues" evidence="6">
    <location>
        <begin position="961"/>
        <end position="983"/>
    </location>
</feature>
<name>Q4SFY5_TETNG</name>
<dbReference type="SMART" id="SM00128">
    <property type="entry name" value="IPPc"/>
    <property type="match status" value="1"/>
</dbReference>
<dbReference type="InterPro" id="IPR002013">
    <property type="entry name" value="SAC_dom"/>
</dbReference>
<comment type="catalytic activity">
    <reaction evidence="1">
        <text>a 1,2-diacyl-sn-glycero-3-phospho-(1D-myo-inositol-4,5-bisphosphate) + H2O = a 1,2-diacyl-sn-glycero-3-phospho-(1D-myo-inositol 4-phosphate) + phosphate</text>
        <dbReference type="Rhea" id="RHEA:22764"/>
        <dbReference type="ChEBI" id="CHEBI:15377"/>
        <dbReference type="ChEBI" id="CHEBI:43474"/>
        <dbReference type="ChEBI" id="CHEBI:58178"/>
        <dbReference type="ChEBI" id="CHEBI:58456"/>
        <dbReference type="EC" id="3.1.3.36"/>
    </reaction>
</comment>
<dbReference type="SUPFAM" id="SSF54928">
    <property type="entry name" value="RNA-binding domain, RBD"/>
    <property type="match status" value="1"/>
</dbReference>
<dbReference type="InterPro" id="IPR035979">
    <property type="entry name" value="RBD_domain_sf"/>
</dbReference>
<dbReference type="InterPro" id="IPR015047">
    <property type="entry name" value="SYNJ1/2_RRM"/>
</dbReference>
<dbReference type="Pfam" id="PF22669">
    <property type="entry name" value="Exo_endo_phos2"/>
    <property type="match status" value="1"/>
</dbReference>
<dbReference type="KEGG" id="tng:GSTEN00018890G001"/>
<dbReference type="GO" id="GO:0048488">
    <property type="term" value="P:synaptic vesicle endocytosis"/>
    <property type="evidence" value="ECO:0007669"/>
    <property type="project" value="TreeGrafter"/>
</dbReference>
<feature type="compositionally biased region" description="Low complexity" evidence="6">
    <location>
        <begin position="929"/>
        <end position="943"/>
    </location>
</feature>
<dbReference type="GO" id="GO:0003676">
    <property type="term" value="F:nucleic acid binding"/>
    <property type="evidence" value="ECO:0007669"/>
    <property type="project" value="InterPro"/>
</dbReference>
<evidence type="ECO:0000256" key="2">
    <source>
        <dbReference type="ARBA" id="ARBA00008943"/>
    </source>
</evidence>
<evidence type="ECO:0000259" key="7">
    <source>
        <dbReference type="PROSITE" id="PS50275"/>
    </source>
</evidence>
<feature type="region of interest" description="Disordered" evidence="6">
    <location>
        <begin position="894"/>
        <end position="987"/>
    </location>
</feature>
<dbReference type="InterPro" id="IPR012677">
    <property type="entry name" value="Nucleotide-bd_a/b_plait_sf"/>
</dbReference>
<dbReference type="InterPro" id="IPR000300">
    <property type="entry name" value="IPPc"/>
</dbReference>
<proteinExistence type="inferred from homology"/>
<dbReference type="InterPro" id="IPR036691">
    <property type="entry name" value="Endo/exonu/phosph_ase_sf"/>
</dbReference>
<evidence type="ECO:0000256" key="1">
    <source>
        <dbReference type="ARBA" id="ARBA00001786"/>
    </source>
</evidence>
<feature type="compositionally biased region" description="Low complexity" evidence="6">
    <location>
        <begin position="1119"/>
        <end position="1130"/>
    </location>
</feature>
<protein>
    <recommendedName>
        <fullName evidence="4">phosphoinositide 5-phosphatase</fullName>
        <ecNumber evidence="4">3.1.3.36</ecNumber>
    </recommendedName>
</protein>
<dbReference type="FunFam" id="3.30.70.330:FF:000076">
    <property type="entry name" value="Synaptojanin-1 isoform 1"/>
    <property type="match status" value="1"/>
</dbReference>
<dbReference type="SMART" id="SM01165">
    <property type="entry name" value="DUF1866"/>
    <property type="match status" value="1"/>
</dbReference>
<feature type="compositionally biased region" description="Pro residues" evidence="6">
    <location>
        <begin position="906"/>
        <end position="928"/>
    </location>
</feature>
<comment type="similarity">
    <text evidence="2">Belongs to the synaptojanin family.</text>
</comment>
<dbReference type="GO" id="GO:0046856">
    <property type="term" value="P:phosphatidylinositol dephosphorylation"/>
    <property type="evidence" value="ECO:0007669"/>
    <property type="project" value="InterPro"/>
</dbReference>
<evidence type="ECO:0000256" key="4">
    <source>
        <dbReference type="ARBA" id="ARBA00013044"/>
    </source>
</evidence>
<feature type="region of interest" description="Disordered" evidence="6">
    <location>
        <begin position="1116"/>
        <end position="1136"/>
    </location>
</feature>
<dbReference type="InterPro" id="IPR046985">
    <property type="entry name" value="IP5"/>
</dbReference>
<dbReference type="GO" id="GO:0098793">
    <property type="term" value="C:presynapse"/>
    <property type="evidence" value="ECO:0007669"/>
    <property type="project" value="GOC"/>
</dbReference>
<comment type="similarity">
    <text evidence="3">In the central section; belongs to the inositol 1,4,5-trisphosphate 5-phosphatase family.</text>
</comment>
<gene>
    <name evidence="8" type="ORF">GSTENG00018890001</name>
</gene>
<evidence type="ECO:0000256" key="6">
    <source>
        <dbReference type="SAM" id="MobiDB-lite"/>
    </source>
</evidence>
<reference evidence="8" key="2">
    <citation type="submission" date="2004-02" db="EMBL/GenBank/DDBJ databases">
        <authorList>
            <consortium name="Genoscope"/>
            <consortium name="Whitehead Institute Centre for Genome Research"/>
        </authorList>
    </citation>
    <scope>NUCLEOTIDE SEQUENCE</scope>
</reference>
<evidence type="ECO:0000256" key="5">
    <source>
        <dbReference type="ARBA" id="ARBA00022801"/>
    </source>
</evidence>
<accession>Q4SFY5</accession>
<dbReference type="GO" id="GO:0017124">
    <property type="term" value="F:SH3 domain binding"/>
    <property type="evidence" value="ECO:0007669"/>
    <property type="project" value="TreeGrafter"/>
</dbReference>